<dbReference type="SUPFAM" id="SSF52833">
    <property type="entry name" value="Thioredoxin-like"/>
    <property type="match status" value="1"/>
</dbReference>
<dbReference type="Proteomes" id="UP000177579">
    <property type="component" value="Unassembled WGS sequence"/>
</dbReference>
<evidence type="ECO:0008006" key="4">
    <source>
        <dbReference type="Google" id="ProtNLM"/>
    </source>
</evidence>
<proteinExistence type="predicted"/>
<comment type="caution">
    <text evidence="2">The sequence shown here is derived from an EMBL/GenBank/DDBJ whole genome shotgun (WGS) entry which is preliminary data.</text>
</comment>
<evidence type="ECO:0000313" key="2">
    <source>
        <dbReference type="EMBL" id="OGF40280.1"/>
    </source>
</evidence>
<feature type="transmembrane region" description="Helical" evidence="1">
    <location>
        <begin position="226"/>
        <end position="250"/>
    </location>
</feature>
<gene>
    <name evidence="2" type="ORF">A2531_04585</name>
</gene>
<keyword evidence="1" id="KW-0812">Transmembrane</keyword>
<protein>
    <recommendedName>
        <fullName evidence="4">Thioredoxin domain-containing protein</fullName>
    </recommendedName>
</protein>
<dbReference type="Gene3D" id="3.40.30.10">
    <property type="entry name" value="Glutaredoxin"/>
    <property type="match status" value="1"/>
</dbReference>
<keyword evidence="1" id="KW-0472">Membrane</keyword>
<feature type="transmembrane region" description="Helical" evidence="1">
    <location>
        <begin position="200"/>
        <end position="219"/>
    </location>
</feature>
<reference evidence="2 3" key="1">
    <citation type="journal article" date="2016" name="Nat. Commun.">
        <title>Thousands of microbial genomes shed light on interconnected biogeochemical processes in an aquifer system.</title>
        <authorList>
            <person name="Anantharaman K."/>
            <person name="Brown C.T."/>
            <person name="Hug L.A."/>
            <person name="Sharon I."/>
            <person name="Castelle C.J."/>
            <person name="Probst A.J."/>
            <person name="Thomas B.C."/>
            <person name="Singh A."/>
            <person name="Wilkins M.J."/>
            <person name="Karaoz U."/>
            <person name="Brodie E.L."/>
            <person name="Williams K.H."/>
            <person name="Hubbard S.S."/>
            <person name="Banfield J.F."/>
        </authorList>
    </citation>
    <scope>NUCLEOTIDE SEQUENCE [LARGE SCALE GENOMIC DNA]</scope>
</reference>
<dbReference type="EMBL" id="MFGO01000032">
    <property type="protein sequence ID" value="OGF40280.1"/>
    <property type="molecule type" value="Genomic_DNA"/>
</dbReference>
<sequence>MKILKYLLIVPLFFLFFYINTSSAEQNLEVYFFYGDGCPHCAKEEIFLKKIEKKYNNLKINRYEVWHNQENSKLLFNIASKLSIEITGVPVLVIGNEAVTGYFNDATTGAKIENIINKFLEEGCSDTGIPIIINDQINQQCLGECATDGHQCLEDCGCQTGIQQEKKEIPESVNIPFFGEVKIKNVSLPILTLLIAGTDGFNPCAMWILLFLISLLLGMEDRIRMWILGSTFIFASGAVYFLFLSAWLNFFLFLGFVYWIRILIGLVALGSGGYHLYDAYKNREGGCEVTGTEKRQRMFNRLKNITHKKSFWLAFVGIVALAVAVNLVELVCSAGLPAVYTQILALAELPTWQYYSYLLFYIFIFMLDDMVIFLVAMTTLQMKALSSKYTRYAGLIGGIIMLIVGILLIFKPGWLMFG</sequence>
<feature type="transmembrane region" description="Helical" evidence="1">
    <location>
        <begin position="358"/>
        <end position="380"/>
    </location>
</feature>
<feature type="transmembrane region" description="Helical" evidence="1">
    <location>
        <begin position="311"/>
        <end position="338"/>
    </location>
</feature>
<evidence type="ECO:0000256" key="1">
    <source>
        <dbReference type="SAM" id="Phobius"/>
    </source>
</evidence>
<evidence type="ECO:0000313" key="3">
    <source>
        <dbReference type="Proteomes" id="UP000177579"/>
    </source>
</evidence>
<name>A0A1F5TMU4_9BACT</name>
<dbReference type="InterPro" id="IPR036249">
    <property type="entry name" value="Thioredoxin-like_sf"/>
</dbReference>
<accession>A0A1F5TMU4</accession>
<organism evidence="2 3">
    <name type="scientific">Candidatus Falkowbacteria bacterium RIFOXYD2_FULL_34_120</name>
    <dbReference type="NCBI Taxonomy" id="1798007"/>
    <lineage>
        <taxon>Bacteria</taxon>
        <taxon>Candidatus Falkowiibacteriota</taxon>
    </lineage>
</organism>
<dbReference type="AlphaFoldDB" id="A0A1F5TMU4"/>
<feature type="transmembrane region" description="Helical" evidence="1">
    <location>
        <begin position="256"/>
        <end position="277"/>
    </location>
</feature>
<keyword evidence="1" id="KW-1133">Transmembrane helix</keyword>
<feature type="transmembrane region" description="Helical" evidence="1">
    <location>
        <begin position="392"/>
        <end position="410"/>
    </location>
</feature>